<proteinExistence type="predicted"/>
<dbReference type="PROSITE" id="PS51253">
    <property type="entry name" value="HTH_CENPB"/>
    <property type="match status" value="1"/>
</dbReference>
<dbReference type="Gene3D" id="1.10.10.60">
    <property type="entry name" value="Homeodomain-like"/>
    <property type="match status" value="1"/>
</dbReference>
<keyword evidence="1" id="KW-0238">DNA-binding</keyword>
<evidence type="ECO:0000313" key="3">
    <source>
        <dbReference type="EMBL" id="CCA21643.1"/>
    </source>
</evidence>
<dbReference type="InterPro" id="IPR009057">
    <property type="entry name" value="Homeodomain-like_sf"/>
</dbReference>
<name>F0WK41_9STRA</name>
<gene>
    <name evidence="3" type="primary">AlNc14C129G6892</name>
    <name evidence="3" type="ORF">ALNC14_077860</name>
</gene>
<protein>
    <submittedName>
        <fullName evidence="3">PREDICTED: similar to ENSANGP00000028549 putative</fullName>
    </submittedName>
</protein>
<evidence type="ECO:0000259" key="2">
    <source>
        <dbReference type="PROSITE" id="PS51253"/>
    </source>
</evidence>
<dbReference type="AlphaFoldDB" id="F0WK41"/>
<organism evidence="3">
    <name type="scientific">Albugo laibachii Nc14</name>
    <dbReference type="NCBI Taxonomy" id="890382"/>
    <lineage>
        <taxon>Eukaryota</taxon>
        <taxon>Sar</taxon>
        <taxon>Stramenopiles</taxon>
        <taxon>Oomycota</taxon>
        <taxon>Peronosporomycetes</taxon>
        <taxon>Albuginales</taxon>
        <taxon>Albuginaceae</taxon>
        <taxon>Albugo</taxon>
    </lineage>
</organism>
<reference evidence="3" key="1">
    <citation type="journal article" date="2011" name="PLoS Biol.">
        <title>Gene gain and loss during evolution of obligate parasitism in the white rust pathogen of Arabidopsis thaliana.</title>
        <authorList>
            <person name="Kemen E."/>
            <person name="Gardiner A."/>
            <person name="Schultz-Larsen T."/>
            <person name="Kemen A.C."/>
            <person name="Balmuth A.L."/>
            <person name="Robert-Seilaniantz A."/>
            <person name="Bailey K."/>
            <person name="Holub E."/>
            <person name="Studholme D.J."/>
            <person name="Maclean D."/>
            <person name="Jones J.D."/>
        </authorList>
    </citation>
    <scope>NUCLEOTIDE SEQUENCE</scope>
</reference>
<dbReference type="SUPFAM" id="SSF46689">
    <property type="entry name" value="Homeodomain-like"/>
    <property type="match status" value="1"/>
</dbReference>
<dbReference type="Pfam" id="PF03221">
    <property type="entry name" value="HTH_Tnp_Tc5"/>
    <property type="match status" value="1"/>
</dbReference>
<dbReference type="HOGENOM" id="CLU_013929_10_0_1"/>
<accession>F0WK41</accession>
<dbReference type="InterPro" id="IPR006600">
    <property type="entry name" value="HTH_CenpB_DNA-bd_dom"/>
</dbReference>
<sequence>MKKRKVYSQDDLAKAVSARERGMSWDTVRELLPLIPERTICPRAIQQRSGVTIRRTGPPPVLSQEIEDDLQTWIVGMQREGLPVTREMVLSKANEAYRVLYSPARSAGLLGDGWVKRFFSRHPKPSLRVPQVISRARNQHAIERKLTNDRVFNMDETGFGQKTKSKKFIAVRGSKNVWTKCIDMSFHLTLVACVSASGSCLPPLFLLPGQRLNRDILSECSVPGATVAVAPKAFMNQAIFVKWLEHFAASVPSSVIRPLLLIDDGFASHYSKRIPLDVSVFKLSETNLRRSMDRFMIDEDVSSLTKKQAISLASSSWQNGVLAMPDNVISGFVSTGLWPISAPKMRARRELYADGGVKNGSVPSNPVWLTVRQELRTEVLFLPNVEESLQSEESDKIRTLIARKGLDYLFEN</sequence>
<dbReference type="PANTHER" id="PTHR19303:SF74">
    <property type="entry name" value="POGO TRANSPOSABLE ELEMENT WITH KRAB DOMAIN"/>
    <property type="match status" value="1"/>
</dbReference>
<dbReference type="InterPro" id="IPR050863">
    <property type="entry name" value="CenT-Element_Derived"/>
</dbReference>
<dbReference type="PANTHER" id="PTHR19303">
    <property type="entry name" value="TRANSPOSON"/>
    <property type="match status" value="1"/>
</dbReference>
<evidence type="ECO:0000256" key="1">
    <source>
        <dbReference type="ARBA" id="ARBA00023125"/>
    </source>
</evidence>
<reference evidence="3" key="2">
    <citation type="submission" date="2011-02" db="EMBL/GenBank/DDBJ databases">
        <authorList>
            <person name="MacLean D."/>
        </authorList>
    </citation>
    <scope>NUCLEOTIDE SEQUENCE</scope>
</reference>
<feature type="domain" description="HTH CENPB-type" evidence="2">
    <location>
        <begin position="54"/>
        <end position="128"/>
    </location>
</feature>
<dbReference type="EMBL" id="FR824174">
    <property type="protein sequence ID" value="CCA21643.1"/>
    <property type="molecule type" value="Genomic_DNA"/>
</dbReference>
<dbReference type="SMART" id="SM00674">
    <property type="entry name" value="CENPB"/>
    <property type="match status" value="1"/>
</dbReference>
<dbReference type="GO" id="GO:0003677">
    <property type="term" value="F:DNA binding"/>
    <property type="evidence" value="ECO:0007669"/>
    <property type="project" value="UniProtKB-KW"/>
</dbReference>
<dbReference type="GO" id="GO:0005634">
    <property type="term" value="C:nucleus"/>
    <property type="evidence" value="ECO:0007669"/>
    <property type="project" value="TreeGrafter"/>
</dbReference>